<protein>
    <submittedName>
        <fullName evidence="2">Heterocyst differentiation protein HetZ</fullName>
    </submittedName>
</protein>
<reference evidence="2 3" key="1">
    <citation type="journal article" date="2023" name="J. Phycol.">
        <title>Chrysosporum ovalisporum is synonymous with the true-branching cyanobacterium Umezakia natans (Nostocales/Aphanizomenonaceae).</title>
        <authorList>
            <person name="McGregor G.B."/>
            <person name="Sendall B.C."/>
            <person name="Niiyama Y."/>
            <person name="Tuji A."/>
            <person name="Willis A."/>
        </authorList>
    </citation>
    <scope>NUCLEOTIDE SEQUENCE [LARGE SCALE GENOMIC DNA]</scope>
    <source>
        <strain evidence="2 3">ANA360D</strain>
    </source>
</reference>
<evidence type="ECO:0000256" key="1">
    <source>
        <dbReference type="SAM" id="MobiDB-lite"/>
    </source>
</evidence>
<dbReference type="InterPro" id="IPR049778">
    <property type="entry name" value="HetZ-like"/>
</dbReference>
<gene>
    <name evidence="2" type="primary">hetZ</name>
    <name evidence="2" type="ORF">NWP17_08470</name>
</gene>
<accession>A0AA43GS78</accession>
<dbReference type="EMBL" id="JANQDH010000051">
    <property type="protein sequence ID" value="MDH6060470.1"/>
    <property type="molecule type" value="Genomic_DNA"/>
</dbReference>
<dbReference type="RefSeq" id="WP_280654468.1">
    <property type="nucleotide sequence ID" value="NZ_JANQDH010000051.1"/>
</dbReference>
<name>A0AA43GS78_9CYAN</name>
<feature type="compositionally biased region" description="Polar residues" evidence="1">
    <location>
        <begin position="203"/>
        <end position="222"/>
    </location>
</feature>
<keyword evidence="3" id="KW-1185">Reference proteome</keyword>
<dbReference type="NCBIfam" id="NF037963">
    <property type="entry name" value="heterocyst_HetZ"/>
    <property type="match status" value="1"/>
</dbReference>
<dbReference type="Proteomes" id="UP001159387">
    <property type="component" value="Unassembled WGS sequence"/>
</dbReference>
<feature type="region of interest" description="Disordered" evidence="1">
    <location>
        <begin position="1"/>
        <end position="23"/>
    </location>
</feature>
<evidence type="ECO:0000313" key="2">
    <source>
        <dbReference type="EMBL" id="MDH6060470.1"/>
    </source>
</evidence>
<dbReference type="AlphaFoldDB" id="A0AA43GS78"/>
<feature type="region of interest" description="Disordered" evidence="1">
    <location>
        <begin position="203"/>
        <end position="226"/>
    </location>
</feature>
<organism evidence="2 3">
    <name type="scientific">Chrysosporum bergii ANA360D</name>
    <dbReference type="NCBI Taxonomy" id="617107"/>
    <lineage>
        <taxon>Bacteria</taxon>
        <taxon>Bacillati</taxon>
        <taxon>Cyanobacteriota</taxon>
        <taxon>Cyanophyceae</taxon>
        <taxon>Nostocales</taxon>
        <taxon>Nodulariaceae</taxon>
        <taxon>Chrysosporum</taxon>
    </lineage>
</organism>
<sequence length="406" mass="46767">MNSAATATIPTTTISTPTAQGQDSMGMEGTFQLLYQELQQSSKASSQNCHDVARRITTEVYRICQESKRIQASGDVQSSAMSLARHRVQQCLRYYQLGSSRGRVELHSTLSAIIYRYINPPQKQLSYQGRLTIIEDFLQGFYLEALNAFRRENQMGPNYRPQTLLELAEYMAFTERYGKRRIPLPGRQQQLIILRAQTFSQQQPQETNVDIEQAAEGSSNDNDGCWEEPAVQQLRSAMATQSEPEPEEDTLRSVVITELMDYLEQRQQSDCADYFSLRLQDLSTQEIESILGLTPRQRDYLQQRFKYHLIRFALLHRWELVHEWLEASLNTNLGLTPQQWNDYTGQLDDQQRSLLKLKQEGQADEKIAKILGLSIAQLQKRWFKILEQAWEIRNSQVSGSSASTHE</sequence>
<evidence type="ECO:0000313" key="3">
    <source>
        <dbReference type="Proteomes" id="UP001159387"/>
    </source>
</evidence>
<proteinExistence type="predicted"/>
<comment type="caution">
    <text evidence="2">The sequence shown here is derived from an EMBL/GenBank/DDBJ whole genome shotgun (WGS) entry which is preliminary data.</text>
</comment>
<feature type="compositionally biased region" description="Low complexity" evidence="1">
    <location>
        <begin position="1"/>
        <end position="19"/>
    </location>
</feature>